<feature type="domain" description="Signal transduction histidine kinase internal region" evidence="4">
    <location>
        <begin position="825"/>
        <end position="904"/>
    </location>
</feature>
<accession>A0ABS3YDX1</accession>
<dbReference type="Gene3D" id="2.60.40.10">
    <property type="entry name" value="Immunoglobulins"/>
    <property type="match status" value="1"/>
</dbReference>
<keyword evidence="6" id="KW-0808">Transferase</keyword>
<evidence type="ECO:0000259" key="5">
    <source>
        <dbReference type="Pfam" id="PF07495"/>
    </source>
</evidence>
<dbReference type="InterPro" id="IPR013783">
    <property type="entry name" value="Ig-like_fold"/>
</dbReference>
<keyword evidence="7" id="KW-1185">Reference proteome</keyword>
<keyword evidence="3" id="KW-0732">Signal</keyword>
<dbReference type="InterPro" id="IPR011123">
    <property type="entry name" value="Y_Y_Y"/>
</dbReference>
<keyword evidence="2" id="KW-0472">Membrane</keyword>
<evidence type="ECO:0000256" key="3">
    <source>
        <dbReference type="SAM" id="SignalP"/>
    </source>
</evidence>
<feature type="transmembrane region" description="Helical" evidence="2">
    <location>
        <begin position="782"/>
        <end position="800"/>
    </location>
</feature>
<dbReference type="Gene3D" id="2.130.10.10">
    <property type="entry name" value="YVTN repeat-like/Quinoprotein amine dehydrogenase"/>
    <property type="match status" value="3"/>
</dbReference>
<name>A0ABS3YDX1_9BACT</name>
<dbReference type="Pfam" id="PF07495">
    <property type="entry name" value="Y_Y_Y"/>
    <property type="match status" value="1"/>
</dbReference>
<gene>
    <name evidence="6" type="ORF">J7I43_08860</name>
</gene>
<dbReference type="Proteomes" id="UP000679126">
    <property type="component" value="Unassembled WGS sequence"/>
</dbReference>
<dbReference type="PANTHER" id="PTHR34220">
    <property type="entry name" value="SENSOR HISTIDINE KINASE YPDA"/>
    <property type="match status" value="1"/>
</dbReference>
<protein>
    <submittedName>
        <fullName evidence="6">Histidine kinase</fullName>
    </submittedName>
</protein>
<keyword evidence="1" id="KW-0175">Coiled coil</keyword>
<dbReference type="InterPro" id="IPR036890">
    <property type="entry name" value="HATPase_C_sf"/>
</dbReference>
<organism evidence="6 7">
    <name type="scientific">Chitinophaga chungangae</name>
    <dbReference type="NCBI Taxonomy" id="2821488"/>
    <lineage>
        <taxon>Bacteria</taxon>
        <taxon>Pseudomonadati</taxon>
        <taxon>Bacteroidota</taxon>
        <taxon>Chitinophagia</taxon>
        <taxon>Chitinophagales</taxon>
        <taxon>Chitinophagaceae</taxon>
        <taxon>Chitinophaga</taxon>
    </lineage>
</organism>
<dbReference type="SUPFAM" id="SSF63829">
    <property type="entry name" value="Calcium-dependent phosphotriesterase"/>
    <property type="match status" value="2"/>
</dbReference>
<dbReference type="RefSeq" id="WP_209145314.1">
    <property type="nucleotide sequence ID" value="NZ_JAGHKP010000002.1"/>
</dbReference>
<evidence type="ECO:0000256" key="1">
    <source>
        <dbReference type="SAM" id="Coils"/>
    </source>
</evidence>
<evidence type="ECO:0000313" key="7">
    <source>
        <dbReference type="Proteomes" id="UP000679126"/>
    </source>
</evidence>
<feature type="coiled-coil region" evidence="1">
    <location>
        <begin position="807"/>
        <end position="834"/>
    </location>
</feature>
<keyword evidence="2" id="KW-0812">Transmembrane</keyword>
<sequence>MRAIHLLAAIFLSLGALAQQPEHAYTFSHLTMENGLAGNHVSAILQDKKGFLWIASTSLQRFDGENFLTISNFDRLPGSIYYEDIALFEDRKGRIWMGTPDNIRVYDPVTAKVAVVALEPGVMPPGDFRCHAFLQDHNGVLWITTGAGLLQFDEKNNRFRKAPGLPDSLRTRMRSAIVEDAFGRLWVSGIHELYMIPKNRDKVFGMHNNPDSLAILNIPTSAKKIFEDHHQRLWIATRGESELYTWHPDTNHLRSFIFPYKKGENDQVYDIIEDVHEEIWIAMEHLGLHRYNEKEGRFNLHLPGNNKDPLGLHYDYETNCLLIDRDGHLWVGTDRGVNIMSLHNQSFTRLDHRSRPLPQSEVTGIHTARNGDVFIGYWGQGFAWLGPDLRVKAHYTHRPDGSGIPEERSLVWSFAEKKDGSMLIGQENGHVSQFDPATRRFKHYRPPGFSDQTVLCMWPENDSIVWVGLYKVGIVRWNMRSGEVTDYKQVHEYIHRNTSVSGIVPANDEYLWLASSNGGVLLFNKRSGKVDRQIMFRRGPDTVRNVTALMPFSDSMLLAGTDHGIFFYNHRNHHWEAQTINDQLFDEWILSVQPAGNDDAWFTTPFGFYRLNGKTRTLSAFVQNDDIIDNSRKVRRNIAFLQDGRLLVGASDHAMAFSAFRLEVKPPPPDITIVDFRVLNHPVNVDSALSPRTPLKLTHRQNYIGIEFKSLQNHAEKTQYFYKLEGLDKDWIHAGNILVARYTNLPPGDYIFRVKGMNMAGVFSHNVTSLYISVLPAFWQTWWFRALVVLAILGLVYGYFRVRVYLVRKEARSRAAFREELAQLEMKALRAQMNPHFIFNALNSIQTFMMKNETEQALAYLSRFARLIRNVLDHSQLNSISITRETDMLENYLELERLRLAERFDYRIMIDPKLDSDFLEIPAMVIQPFVENAIWHGLQHKNERGLLTIEFIRRENQILCIIEDNGIGRDAATTLKQQSHPTHISRGVQITKDRLQIYNSRFKMDASFDIEDLKDANGNATGTRVNLWFPLLED</sequence>
<dbReference type="InterPro" id="IPR015943">
    <property type="entry name" value="WD40/YVTN_repeat-like_dom_sf"/>
</dbReference>
<dbReference type="InterPro" id="IPR010559">
    <property type="entry name" value="Sig_transdc_His_kin_internal"/>
</dbReference>
<keyword evidence="6" id="KW-0418">Kinase</keyword>
<feature type="domain" description="Two component regulator three Y" evidence="5">
    <location>
        <begin position="715"/>
        <end position="772"/>
    </location>
</feature>
<dbReference type="Pfam" id="PF07494">
    <property type="entry name" value="Reg_prop"/>
    <property type="match status" value="2"/>
</dbReference>
<dbReference type="SUPFAM" id="SSF55874">
    <property type="entry name" value="ATPase domain of HSP90 chaperone/DNA topoisomerase II/histidine kinase"/>
    <property type="match status" value="1"/>
</dbReference>
<evidence type="ECO:0000313" key="6">
    <source>
        <dbReference type="EMBL" id="MBO9152319.1"/>
    </source>
</evidence>
<feature type="chain" id="PRO_5045520746" evidence="3">
    <location>
        <begin position="19"/>
        <end position="1034"/>
    </location>
</feature>
<dbReference type="EMBL" id="JAGHKP010000002">
    <property type="protein sequence ID" value="MBO9152319.1"/>
    <property type="molecule type" value="Genomic_DNA"/>
</dbReference>
<dbReference type="Gene3D" id="3.30.565.10">
    <property type="entry name" value="Histidine kinase-like ATPase, C-terminal domain"/>
    <property type="match status" value="1"/>
</dbReference>
<dbReference type="InterPro" id="IPR011110">
    <property type="entry name" value="Reg_prop"/>
</dbReference>
<comment type="caution">
    <text evidence="6">The sequence shown here is derived from an EMBL/GenBank/DDBJ whole genome shotgun (WGS) entry which is preliminary data.</text>
</comment>
<dbReference type="Pfam" id="PF06580">
    <property type="entry name" value="His_kinase"/>
    <property type="match status" value="1"/>
</dbReference>
<reference evidence="7" key="1">
    <citation type="submission" date="2021-03" db="EMBL/GenBank/DDBJ databases">
        <title>Assistant Professor.</title>
        <authorList>
            <person name="Huq M.A."/>
        </authorList>
    </citation>
    <scope>NUCLEOTIDE SEQUENCE [LARGE SCALE GENOMIC DNA]</scope>
    <source>
        <strain evidence="7">MAH-28</strain>
    </source>
</reference>
<feature type="signal peptide" evidence="3">
    <location>
        <begin position="1"/>
        <end position="18"/>
    </location>
</feature>
<evidence type="ECO:0000259" key="4">
    <source>
        <dbReference type="Pfam" id="PF06580"/>
    </source>
</evidence>
<evidence type="ECO:0000256" key="2">
    <source>
        <dbReference type="SAM" id="Phobius"/>
    </source>
</evidence>
<dbReference type="PANTHER" id="PTHR34220:SF7">
    <property type="entry name" value="SENSOR HISTIDINE KINASE YPDA"/>
    <property type="match status" value="1"/>
</dbReference>
<proteinExistence type="predicted"/>
<dbReference type="InterPro" id="IPR050640">
    <property type="entry name" value="Bact_2-comp_sensor_kinase"/>
</dbReference>
<dbReference type="GO" id="GO:0016301">
    <property type="term" value="F:kinase activity"/>
    <property type="evidence" value="ECO:0007669"/>
    <property type="project" value="UniProtKB-KW"/>
</dbReference>
<keyword evidence="2" id="KW-1133">Transmembrane helix</keyword>